<sequence>MTPPASTPPASTTAAKAAPKAASWAYAENFRPESEAAAYARESAVDLGVSPLGRGSAAALTVLARAVAAKAVVEIGTGTGVSGLALFAGMQPDGILTSVDIEPEHQQIARKAFGQVGIPSQRFRLISGAALSVLPRLRDGAYDLVFVDADKVEYADYVEQAIRLLRPGGILAVDNSLWHDRVADPHNSDDQTLVIRETLTAIAENEDLVSALLPVGDGLLVAVKK</sequence>
<dbReference type="CDD" id="cd02440">
    <property type="entry name" value="AdoMet_MTases"/>
    <property type="match status" value="1"/>
</dbReference>
<gene>
    <name evidence="4" type="ORF">GCM10022236_18870</name>
</gene>
<keyword evidence="1" id="KW-0489">Methyltransferase</keyword>
<accession>A0ABP6ZSS0</accession>
<name>A0ABP6ZSS0_9ACTN</name>
<keyword evidence="5" id="KW-1185">Reference proteome</keyword>
<organism evidence="4 5">
    <name type="scientific">Microlunatus ginsengisoli</name>
    <dbReference type="NCBI Taxonomy" id="363863"/>
    <lineage>
        <taxon>Bacteria</taxon>
        <taxon>Bacillati</taxon>
        <taxon>Actinomycetota</taxon>
        <taxon>Actinomycetes</taxon>
        <taxon>Propionibacteriales</taxon>
        <taxon>Propionibacteriaceae</taxon>
        <taxon>Microlunatus</taxon>
    </lineage>
</organism>
<proteinExistence type="predicted"/>
<dbReference type="Pfam" id="PF01596">
    <property type="entry name" value="Methyltransf_3"/>
    <property type="match status" value="1"/>
</dbReference>
<dbReference type="Proteomes" id="UP001501490">
    <property type="component" value="Unassembled WGS sequence"/>
</dbReference>
<dbReference type="PANTHER" id="PTHR10509">
    <property type="entry name" value="O-METHYLTRANSFERASE-RELATED"/>
    <property type="match status" value="1"/>
</dbReference>
<dbReference type="InterPro" id="IPR029063">
    <property type="entry name" value="SAM-dependent_MTases_sf"/>
</dbReference>
<evidence type="ECO:0000256" key="1">
    <source>
        <dbReference type="ARBA" id="ARBA00022603"/>
    </source>
</evidence>
<dbReference type="InterPro" id="IPR002935">
    <property type="entry name" value="SAM_O-MeTrfase"/>
</dbReference>
<protein>
    <submittedName>
        <fullName evidence="4">O-methyltransferase</fullName>
    </submittedName>
</protein>
<reference evidence="5" key="1">
    <citation type="journal article" date="2019" name="Int. J. Syst. Evol. Microbiol.">
        <title>The Global Catalogue of Microorganisms (GCM) 10K type strain sequencing project: providing services to taxonomists for standard genome sequencing and annotation.</title>
        <authorList>
            <consortium name="The Broad Institute Genomics Platform"/>
            <consortium name="The Broad Institute Genome Sequencing Center for Infectious Disease"/>
            <person name="Wu L."/>
            <person name="Ma J."/>
        </authorList>
    </citation>
    <scope>NUCLEOTIDE SEQUENCE [LARGE SCALE GENOMIC DNA]</scope>
    <source>
        <strain evidence="5">JCM 16929</strain>
    </source>
</reference>
<dbReference type="RefSeq" id="WP_344803755.1">
    <property type="nucleotide sequence ID" value="NZ_BAABAB010000014.1"/>
</dbReference>
<dbReference type="InterPro" id="IPR050362">
    <property type="entry name" value="Cation-dep_OMT"/>
</dbReference>
<comment type="caution">
    <text evidence="4">The sequence shown here is derived from an EMBL/GenBank/DDBJ whole genome shotgun (WGS) entry which is preliminary data.</text>
</comment>
<evidence type="ECO:0000256" key="3">
    <source>
        <dbReference type="ARBA" id="ARBA00022691"/>
    </source>
</evidence>
<evidence type="ECO:0000256" key="2">
    <source>
        <dbReference type="ARBA" id="ARBA00022679"/>
    </source>
</evidence>
<dbReference type="EMBL" id="BAABAB010000014">
    <property type="protein sequence ID" value="GAA3616998.1"/>
    <property type="molecule type" value="Genomic_DNA"/>
</dbReference>
<keyword evidence="3" id="KW-0949">S-adenosyl-L-methionine</keyword>
<evidence type="ECO:0000313" key="5">
    <source>
        <dbReference type="Proteomes" id="UP001501490"/>
    </source>
</evidence>
<keyword evidence="2" id="KW-0808">Transferase</keyword>
<dbReference type="PROSITE" id="PS51682">
    <property type="entry name" value="SAM_OMT_I"/>
    <property type="match status" value="1"/>
</dbReference>
<dbReference type="Gene3D" id="3.40.50.150">
    <property type="entry name" value="Vaccinia Virus protein VP39"/>
    <property type="match status" value="1"/>
</dbReference>
<dbReference type="SUPFAM" id="SSF53335">
    <property type="entry name" value="S-adenosyl-L-methionine-dependent methyltransferases"/>
    <property type="match status" value="1"/>
</dbReference>
<evidence type="ECO:0000313" key="4">
    <source>
        <dbReference type="EMBL" id="GAA3616998.1"/>
    </source>
</evidence>
<dbReference type="PANTHER" id="PTHR10509:SF85">
    <property type="entry name" value="O-METHYLTRANSFERASE RV1220C-RELATED"/>
    <property type="match status" value="1"/>
</dbReference>